<evidence type="ECO:0000313" key="6">
    <source>
        <dbReference type="EMBL" id="EGB09981.1"/>
    </source>
</evidence>
<evidence type="ECO:0000313" key="7">
    <source>
        <dbReference type="Proteomes" id="UP000002729"/>
    </source>
</evidence>
<gene>
    <name evidence="6" type="ORF">AURANDRAFT_62473</name>
</gene>
<accession>F0Y3N5</accession>
<dbReference type="InParanoid" id="F0Y3N5"/>
<dbReference type="EMBL" id="GL833124">
    <property type="protein sequence ID" value="EGB09981.1"/>
    <property type="molecule type" value="Genomic_DNA"/>
</dbReference>
<dbReference type="GeneID" id="20223909"/>
<sequence length="441" mass="48175">MGPADAPILPSKDAAEPKRGRAFSVFALMLGATAVAAVVRSTTVLSAVSTGAELAVNGRGLYHCKNGYPDVPKAYDRDWGDLTGDWYVVMQNPADQAREFECDRMVFDMRKDDARLRQSMLYEREGTDYYWNVTQAEYKDRTGVWKDTENQFWSSVYAVGTEDDGSRWVGWYFCGPAVAATKKGISYILKDSTDGLTKSFYKKARKAANAAGVNDYGKMVEVDIEDSCDYTFPTAGTIEIPSIRLDREAFERIREALMVVLSLLSFWVMAAAETSHHYQYHYKFYPSLTFFVWVGVLSFVYTLGMAVGTRTGALGVELRRQLETAGPPVLAWLTYTAAIAASATSTDLHATFDESDGPARQSHARAVAGAFFCGHVVTATVFMYGLCAAYVGVVVSSVYGGGGFASDVEAPRVGFAGTTGYNEIDASDLPPAPPSHQNMAL</sequence>
<protein>
    <recommendedName>
        <fullName evidence="5">Casparian strip membrane protein domain-containing protein</fullName>
    </recommendedName>
</protein>
<keyword evidence="4" id="KW-1133">Transmembrane helix</keyword>
<reference evidence="6 7" key="1">
    <citation type="journal article" date="2011" name="Proc. Natl. Acad. Sci. U.S.A.">
        <title>Niche of harmful alga Aureococcus anophagefferens revealed through ecogenomics.</title>
        <authorList>
            <person name="Gobler C.J."/>
            <person name="Berry D.L."/>
            <person name="Dyhrman S.T."/>
            <person name="Wilhelm S.W."/>
            <person name="Salamov A."/>
            <person name="Lobanov A.V."/>
            <person name="Zhang Y."/>
            <person name="Collier J.L."/>
            <person name="Wurch L.L."/>
            <person name="Kustka A.B."/>
            <person name="Dill B.D."/>
            <person name="Shah M."/>
            <person name="VerBerkmoes N.C."/>
            <person name="Kuo A."/>
            <person name="Terry A."/>
            <person name="Pangilinan J."/>
            <person name="Lindquist E.A."/>
            <person name="Lucas S."/>
            <person name="Paulsen I.T."/>
            <person name="Hattenrath-Lehmann T.K."/>
            <person name="Talmage S.C."/>
            <person name="Walker E.A."/>
            <person name="Koch F."/>
            <person name="Burson A.M."/>
            <person name="Marcoval M.A."/>
            <person name="Tang Y.Z."/>
            <person name="Lecleir G.R."/>
            <person name="Coyne K.J."/>
            <person name="Berg G.M."/>
            <person name="Bertrand E.M."/>
            <person name="Saito M.A."/>
            <person name="Gladyshev V.N."/>
            <person name="Grigoriev I.V."/>
        </authorList>
    </citation>
    <scope>NUCLEOTIDE SEQUENCE [LARGE SCALE GENOMIC DNA]</scope>
    <source>
        <strain evidence="7">CCMP 1984</strain>
    </source>
</reference>
<dbReference type="RefSeq" id="XP_009034830.1">
    <property type="nucleotide sequence ID" value="XM_009036582.1"/>
</dbReference>
<evidence type="ECO:0000259" key="5">
    <source>
        <dbReference type="Pfam" id="PF04535"/>
    </source>
</evidence>
<feature type="transmembrane region" description="Helical" evidence="4">
    <location>
        <begin position="366"/>
        <end position="391"/>
    </location>
</feature>
<feature type="transmembrane region" description="Helical" evidence="4">
    <location>
        <begin position="253"/>
        <end position="272"/>
    </location>
</feature>
<proteinExistence type="inferred from homology"/>
<dbReference type="Pfam" id="PF04535">
    <property type="entry name" value="CASP_dom"/>
    <property type="match status" value="1"/>
</dbReference>
<dbReference type="InterPro" id="IPR006702">
    <property type="entry name" value="CASP_dom"/>
</dbReference>
<organism evidence="7">
    <name type="scientific">Aureococcus anophagefferens</name>
    <name type="common">Harmful bloom alga</name>
    <dbReference type="NCBI Taxonomy" id="44056"/>
    <lineage>
        <taxon>Eukaryota</taxon>
        <taxon>Sar</taxon>
        <taxon>Stramenopiles</taxon>
        <taxon>Ochrophyta</taxon>
        <taxon>Pelagophyceae</taxon>
        <taxon>Pelagomonadales</taxon>
        <taxon>Pelagomonadaceae</taxon>
        <taxon>Aureococcus</taxon>
    </lineage>
</organism>
<keyword evidence="3" id="KW-1003">Cell membrane</keyword>
<evidence type="ECO:0000256" key="1">
    <source>
        <dbReference type="ARBA" id="ARBA00004651"/>
    </source>
</evidence>
<evidence type="ECO:0000256" key="2">
    <source>
        <dbReference type="ARBA" id="ARBA00007651"/>
    </source>
</evidence>
<dbReference type="KEGG" id="aaf:AURANDRAFT_62473"/>
<evidence type="ECO:0000256" key="4">
    <source>
        <dbReference type="SAM" id="Phobius"/>
    </source>
</evidence>
<keyword evidence="4" id="KW-0472">Membrane</keyword>
<keyword evidence="7" id="KW-1185">Reference proteome</keyword>
<feature type="transmembrane region" description="Helical" evidence="4">
    <location>
        <begin position="284"/>
        <end position="308"/>
    </location>
</feature>
<comment type="subcellular location">
    <subcellularLocation>
        <location evidence="1">Cell membrane</location>
        <topology evidence="1">Multi-pass membrane protein</topology>
    </subcellularLocation>
</comment>
<dbReference type="GO" id="GO:0005886">
    <property type="term" value="C:plasma membrane"/>
    <property type="evidence" value="ECO:0007669"/>
    <property type="project" value="UniProtKB-SubCell"/>
</dbReference>
<dbReference type="AlphaFoldDB" id="F0Y3N5"/>
<keyword evidence="4" id="KW-0812">Transmembrane</keyword>
<feature type="transmembrane region" description="Helical" evidence="4">
    <location>
        <begin position="329"/>
        <end position="346"/>
    </location>
</feature>
<evidence type="ECO:0000256" key="3">
    <source>
        <dbReference type="ARBA" id="ARBA00022475"/>
    </source>
</evidence>
<name>F0Y3N5_AURAN</name>
<dbReference type="Proteomes" id="UP000002729">
    <property type="component" value="Unassembled WGS sequence"/>
</dbReference>
<feature type="domain" description="Casparian strip membrane protein" evidence="5">
    <location>
        <begin position="257"/>
        <end position="349"/>
    </location>
</feature>
<comment type="similarity">
    <text evidence="2">Belongs to the Casparian strip membrane proteins (CASP) family.</text>
</comment>
<feature type="transmembrane region" description="Helical" evidence="4">
    <location>
        <begin position="20"/>
        <end position="39"/>
    </location>
</feature>
<dbReference type="OrthoDB" id="231673at2759"/>